<feature type="region of interest" description="Disordered" evidence="1">
    <location>
        <begin position="26"/>
        <end position="50"/>
    </location>
</feature>
<gene>
    <name evidence="2" type="ORF">O1G21_02875</name>
</gene>
<reference evidence="3" key="1">
    <citation type="submission" date="2022-12" db="EMBL/GenBank/DDBJ databases">
        <authorList>
            <person name="Mo P."/>
        </authorList>
    </citation>
    <scope>NUCLEOTIDE SEQUENCE [LARGE SCALE GENOMIC DNA]</scope>
    <source>
        <strain evidence="3">HUAS 3-15</strain>
    </source>
</reference>
<keyword evidence="3" id="KW-1185">Reference proteome</keyword>
<protein>
    <submittedName>
        <fullName evidence="2">Uncharacterized protein</fullName>
    </submittedName>
</protein>
<name>A0ABY7QGK6_9ACTN</name>
<dbReference type="RefSeq" id="WP_270151493.1">
    <property type="nucleotide sequence ID" value="NZ_CP115450.1"/>
</dbReference>
<accession>A0ABY7QGK6</accession>
<evidence type="ECO:0000313" key="2">
    <source>
        <dbReference type="EMBL" id="WBP91908.1"/>
    </source>
</evidence>
<sequence>MPEVVPFLAWCADEPLRAVVRHRTPGPALATAPAPPTPATLPAPRSPHHPVPALLARHGWSVHRLTHALGVGEHAAAEMVAHAHRISAEHGHRTR</sequence>
<proteinExistence type="predicted"/>
<feature type="compositionally biased region" description="Pro residues" evidence="1">
    <location>
        <begin position="33"/>
        <end position="45"/>
    </location>
</feature>
<dbReference type="EMBL" id="CP115450">
    <property type="protein sequence ID" value="WBP91908.1"/>
    <property type="molecule type" value="Genomic_DNA"/>
</dbReference>
<evidence type="ECO:0000313" key="3">
    <source>
        <dbReference type="Proteomes" id="UP001212821"/>
    </source>
</evidence>
<evidence type="ECO:0000256" key="1">
    <source>
        <dbReference type="SAM" id="MobiDB-lite"/>
    </source>
</evidence>
<dbReference type="Proteomes" id="UP001212821">
    <property type="component" value="Chromosome"/>
</dbReference>
<organism evidence="2 3">
    <name type="scientific">Kitasatospora cathayae</name>
    <dbReference type="NCBI Taxonomy" id="3004092"/>
    <lineage>
        <taxon>Bacteria</taxon>
        <taxon>Bacillati</taxon>
        <taxon>Actinomycetota</taxon>
        <taxon>Actinomycetes</taxon>
        <taxon>Kitasatosporales</taxon>
        <taxon>Streptomycetaceae</taxon>
        <taxon>Kitasatospora</taxon>
    </lineage>
</organism>